<evidence type="ECO:0008006" key="5">
    <source>
        <dbReference type="Google" id="ProtNLM"/>
    </source>
</evidence>
<evidence type="ECO:0000313" key="4">
    <source>
        <dbReference type="Proteomes" id="UP000034164"/>
    </source>
</evidence>
<dbReference type="EMBL" id="LCZI01001299">
    <property type="protein sequence ID" value="KKZ61451.1"/>
    <property type="molecule type" value="Genomic_DNA"/>
</dbReference>
<comment type="caution">
    <text evidence="3">The sequence shown here is derived from an EMBL/GenBank/DDBJ whole genome shotgun (WGS) entry which is preliminary data.</text>
</comment>
<feature type="coiled-coil region" evidence="1">
    <location>
        <begin position="276"/>
        <end position="331"/>
    </location>
</feature>
<evidence type="ECO:0000256" key="2">
    <source>
        <dbReference type="SAM" id="MobiDB-lite"/>
    </source>
</evidence>
<evidence type="ECO:0000313" key="3">
    <source>
        <dbReference type="EMBL" id="KKZ61451.1"/>
    </source>
</evidence>
<dbReference type="PANTHER" id="PTHR37535:SF4">
    <property type="entry name" value="FLUG DOMAIN-CONTAINING PROTEIN"/>
    <property type="match status" value="1"/>
</dbReference>
<accession>A0A0G2J817</accession>
<reference evidence="4" key="1">
    <citation type="journal article" date="2015" name="PLoS Genet.">
        <title>The dynamic genome and transcriptome of the human fungal pathogen Blastomyces and close relative Emmonsia.</title>
        <authorList>
            <person name="Munoz J.F."/>
            <person name="Gauthier G.M."/>
            <person name="Desjardins C.A."/>
            <person name="Gallo J.E."/>
            <person name="Holder J."/>
            <person name="Sullivan T.D."/>
            <person name="Marty A.J."/>
            <person name="Carmen J.C."/>
            <person name="Chen Z."/>
            <person name="Ding L."/>
            <person name="Gujja S."/>
            <person name="Magrini V."/>
            <person name="Misas E."/>
            <person name="Mitreva M."/>
            <person name="Priest M."/>
            <person name="Saif S."/>
            <person name="Whiston E.A."/>
            <person name="Young S."/>
            <person name="Zeng Q."/>
            <person name="Goldman W.E."/>
            <person name="Mardis E.R."/>
            <person name="Taylor J.W."/>
            <person name="McEwen J.G."/>
            <person name="Clay O.K."/>
            <person name="Klein B.S."/>
            <person name="Cuomo C.A."/>
        </authorList>
    </citation>
    <scope>NUCLEOTIDE SEQUENCE [LARGE SCALE GENOMIC DNA]</scope>
    <source>
        <strain evidence="4">UAMH 3008</strain>
    </source>
</reference>
<keyword evidence="1" id="KW-0175">Coiled coil</keyword>
<dbReference type="Pfam" id="PF11917">
    <property type="entry name" value="DUF3435"/>
    <property type="match status" value="1"/>
</dbReference>
<dbReference type="OrthoDB" id="4188647at2759"/>
<dbReference type="AlphaFoldDB" id="A0A0G2J817"/>
<proteinExistence type="predicted"/>
<dbReference type="PANTHER" id="PTHR37535">
    <property type="entry name" value="FLUG DOMAIN PROTEIN"/>
    <property type="match status" value="1"/>
</dbReference>
<feature type="region of interest" description="Disordered" evidence="2">
    <location>
        <begin position="608"/>
        <end position="636"/>
    </location>
</feature>
<protein>
    <recommendedName>
        <fullName evidence="5">C2H2-type domain-containing protein</fullName>
    </recommendedName>
</protein>
<name>A0A0G2J817_9EURO</name>
<dbReference type="Proteomes" id="UP000034164">
    <property type="component" value="Unassembled WGS sequence"/>
</dbReference>
<sequence length="779" mass="88332">MLPQDTSVPNHSSLGKWKWALMFESNLPKYISLKDLLDSVCYCDIELFYLKDPQSKHDVLCAIIEFRNLKGRPEGADGTKFFMHGDYQLAYCPITQIISFAFRDGAFLNTELTPELIWRLRVPKHNSSLPLRWRPEVLNMPLLRRFGRTPYGYELHESLTMTYDSSRQAFKELGRDARFEDDIGHYNFRRWTANEVNRNFTSQERQRVLGQSGDAVFEKHYQSQFIGRDLQHVVLLRPPQEGLVRFAGSMLRKRDLCAPSELTDTHKLAIRQHPDILQLRREKRELMAEMRSLAGTIKNARKPFPRLYQRHEDVKKELTKLRKRLATDTREAARKDHFQNAPVLEVDRQIKQLLGESDEASGDEDSGDERWELPTPNYVFAERARLVENFYGPDAENFDEDKLLARRIQVTKDMVALLRLCEPSRRGNRVNWNIDDQDDLLDQPEDSPAPEEDTMKCPTNICIICCGLSRQSSSNLPPHEFPSKRQDSLRRHLIDTHLVHARDGISCNWEACRNVSQFSKITEFLAHASTAHSYDVNLKLCHLPQLSQTDCNDISSREVSLESENRQRTETPASSIELEMGNIDPRLLEAHPVPVTKTSPCYSNTEIATPSGGSAVKSPHPISTEVPTRRSTRSTAEVADLAYSPEPGSQQGTETPASVDFDMANIDPRLMEPGPITKPSTCLPSTGIPASSGFPLTSTDSNLVEISTRRVTRGAAKAANLEPGPNMGFLPQHAMRSSRKSGRPEEPPGGQQRGKGRAGKMKASTIKDTPRRSKRLRAQ</sequence>
<evidence type="ECO:0000256" key="1">
    <source>
        <dbReference type="SAM" id="Coils"/>
    </source>
</evidence>
<dbReference type="InterPro" id="IPR021842">
    <property type="entry name" value="DUF3435"/>
</dbReference>
<dbReference type="VEuPathDB" id="FungiDB:EMCG_03933"/>
<gene>
    <name evidence="3" type="ORF">EMCG_03933</name>
</gene>
<feature type="region of interest" description="Disordered" evidence="2">
    <location>
        <begin position="714"/>
        <end position="779"/>
    </location>
</feature>
<organism evidence="3 4">
    <name type="scientific">[Emmonsia] crescens</name>
    <dbReference type="NCBI Taxonomy" id="73230"/>
    <lineage>
        <taxon>Eukaryota</taxon>
        <taxon>Fungi</taxon>
        <taxon>Dikarya</taxon>
        <taxon>Ascomycota</taxon>
        <taxon>Pezizomycotina</taxon>
        <taxon>Eurotiomycetes</taxon>
        <taxon>Eurotiomycetidae</taxon>
        <taxon>Onygenales</taxon>
        <taxon>Ajellomycetaceae</taxon>
        <taxon>Emergomyces</taxon>
    </lineage>
</organism>